<sequence length="72" mass="7923">MRALNYIALILIIIGGLNWLLVGAFSFNLVDAIFGAGSALSRIIYVIVGLAALYALTFFRYLTTPVMVDRRV</sequence>
<name>A0A1H8Z3F7_9HYPH</name>
<evidence type="ECO:0000313" key="3">
    <source>
        <dbReference type="Proteomes" id="UP000199647"/>
    </source>
</evidence>
<evidence type="ECO:0008006" key="4">
    <source>
        <dbReference type="Google" id="ProtNLM"/>
    </source>
</evidence>
<feature type="transmembrane region" description="Helical" evidence="1">
    <location>
        <begin position="42"/>
        <end position="62"/>
    </location>
</feature>
<dbReference type="AlphaFoldDB" id="A0A1H8Z3F7"/>
<dbReference type="RefSeq" id="WP_092494571.1">
    <property type="nucleotide sequence ID" value="NZ_FOFG01000001.1"/>
</dbReference>
<feature type="transmembrane region" description="Helical" evidence="1">
    <location>
        <begin position="6"/>
        <end position="30"/>
    </location>
</feature>
<dbReference type="OrthoDB" id="9812136at2"/>
<dbReference type="Pfam" id="PF04070">
    <property type="entry name" value="DUF378"/>
    <property type="match status" value="1"/>
</dbReference>
<dbReference type="EMBL" id="FOFG01000001">
    <property type="protein sequence ID" value="SEP58950.1"/>
    <property type="molecule type" value="Genomic_DNA"/>
</dbReference>
<reference evidence="2 3" key="1">
    <citation type="submission" date="2016-10" db="EMBL/GenBank/DDBJ databases">
        <authorList>
            <person name="de Groot N.N."/>
        </authorList>
    </citation>
    <scope>NUCLEOTIDE SEQUENCE [LARGE SCALE GENOMIC DNA]</scope>
    <source>
        <strain evidence="2 3">A52C2</strain>
    </source>
</reference>
<keyword evidence="1" id="KW-0472">Membrane</keyword>
<dbReference type="Proteomes" id="UP000199647">
    <property type="component" value="Unassembled WGS sequence"/>
</dbReference>
<dbReference type="InterPro" id="IPR007211">
    <property type="entry name" value="DUF378"/>
</dbReference>
<proteinExistence type="predicted"/>
<dbReference type="PANTHER" id="PTHR37304:SF1">
    <property type="entry name" value="MEMBRANE PROTEIN"/>
    <property type="match status" value="1"/>
</dbReference>
<accession>A0A1H8Z3F7</accession>
<dbReference type="PANTHER" id="PTHR37304">
    <property type="entry name" value="MEMBRANE PROTEIN-RELATED"/>
    <property type="match status" value="1"/>
</dbReference>
<organism evidence="2 3">
    <name type="scientific">Faunimonas pinastri</name>
    <dbReference type="NCBI Taxonomy" id="1855383"/>
    <lineage>
        <taxon>Bacteria</taxon>
        <taxon>Pseudomonadati</taxon>
        <taxon>Pseudomonadota</taxon>
        <taxon>Alphaproteobacteria</taxon>
        <taxon>Hyphomicrobiales</taxon>
        <taxon>Afifellaceae</taxon>
        <taxon>Faunimonas</taxon>
    </lineage>
</organism>
<keyword evidence="3" id="KW-1185">Reference proteome</keyword>
<keyword evidence="1" id="KW-0812">Transmembrane</keyword>
<evidence type="ECO:0000313" key="2">
    <source>
        <dbReference type="EMBL" id="SEP58950.1"/>
    </source>
</evidence>
<evidence type="ECO:0000256" key="1">
    <source>
        <dbReference type="SAM" id="Phobius"/>
    </source>
</evidence>
<gene>
    <name evidence="2" type="ORF">SAMN05216548_10127</name>
</gene>
<protein>
    <recommendedName>
        <fullName evidence="4">DUF378 domain-containing protein</fullName>
    </recommendedName>
</protein>
<keyword evidence="1" id="KW-1133">Transmembrane helix</keyword>